<evidence type="ECO:0000256" key="2">
    <source>
        <dbReference type="ARBA" id="ARBA00022741"/>
    </source>
</evidence>
<feature type="compositionally biased region" description="Polar residues" evidence="9">
    <location>
        <begin position="74"/>
        <end position="83"/>
    </location>
</feature>
<organism evidence="11 12">
    <name type="scientific">Tegillarca granosa</name>
    <name type="common">Malaysian cockle</name>
    <name type="synonym">Anadara granosa</name>
    <dbReference type="NCBI Taxonomy" id="220873"/>
    <lineage>
        <taxon>Eukaryota</taxon>
        <taxon>Metazoa</taxon>
        <taxon>Spiralia</taxon>
        <taxon>Lophotrochozoa</taxon>
        <taxon>Mollusca</taxon>
        <taxon>Bivalvia</taxon>
        <taxon>Autobranchia</taxon>
        <taxon>Pteriomorphia</taxon>
        <taxon>Arcoida</taxon>
        <taxon>Arcoidea</taxon>
        <taxon>Arcidae</taxon>
        <taxon>Tegillarca</taxon>
    </lineage>
</organism>
<keyword evidence="2" id="KW-0547">Nucleotide-binding</keyword>
<dbReference type="InterPro" id="IPR008921">
    <property type="entry name" value="DNA_pol3_clamp-load_cplx_C"/>
</dbReference>
<evidence type="ECO:0000256" key="5">
    <source>
        <dbReference type="ARBA" id="ARBA00022833"/>
    </source>
</evidence>
<dbReference type="CDD" id="cd18139">
    <property type="entry name" value="HLD_clamp_RarA"/>
    <property type="match status" value="1"/>
</dbReference>
<evidence type="ECO:0000256" key="8">
    <source>
        <dbReference type="PROSITE-ProRule" id="PRU01256"/>
    </source>
</evidence>
<evidence type="ECO:0000256" key="4">
    <source>
        <dbReference type="ARBA" id="ARBA00022771"/>
    </source>
</evidence>
<reference evidence="11 12" key="1">
    <citation type="submission" date="2022-12" db="EMBL/GenBank/DDBJ databases">
        <title>Chromosome-level genome of Tegillarca granosa.</title>
        <authorList>
            <person name="Kim J."/>
        </authorList>
    </citation>
    <scope>NUCLEOTIDE SEQUENCE [LARGE SCALE GENOMIC DNA]</scope>
    <source>
        <strain evidence="11">Teg-2019</strain>
        <tissue evidence="11">Adductor muscle</tissue>
    </source>
</reference>
<evidence type="ECO:0000313" key="11">
    <source>
        <dbReference type="EMBL" id="KAJ8302771.1"/>
    </source>
</evidence>
<dbReference type="Pfam" id="PF16193">
    <property type="entry name" value="AAA_assoc_2"/>
    <property type="match status" value="1"/>
</dbReference>
<keyword evidence="12" id="KW-1185">Reference proteome</keyword>
<dbReference type="Gene3D" id="3.30.160.60">
    <property type="entry name" value="Classic Zinc Finger"/>
    <property type="match status" value="1"/>
</dbReference>
<dbReference type="SUPFAM" id="SSF48019">
    <property type="entry name" value="post-AAA+ oligomerization domain-like"/>
    <property type="match status" value="1"/>
</dbReference>
<dbReference type="InterPro" id="IPR051314">
    <property type="entry name" value="AAA_ATPase_RarA/MGS1/WRNIP1"/>
</dbReference>
<evidence type="ECO:0000256" key="6">
    <source>
        <dbReference type="ARBA" id="ARBA00022840"/>
    </source>
</evidence>
<dbReference type="SMART" id="SM00734">
    <property type="entry name" value="ZnF_Rad18"/>
    <property type="match status" value="1"/>
</dbReference>
<evidence type="ECO:0000256" key="9">
    <source>
        <dbReference type="SAM" id="MobiDB-lite"/>
    </source>
</evidence>
<dbReference type="InterPro" id="IPR006642">
    <property type="entry name" value="Rad18_UBZ4"/>
</dbReference>
<keyword evidence="1" id="KW-0479">Metal-binding</keyword>
<comment type="caution">
    <text evidence="11">The sequence shown here is derived from an EMBL/GenBank/DDBJ whole genome shotgun (WGS) entry which is preliminary data.</text>
</comment>
<dbReference type="PROSITE" id="PS51908">
    <property type="entry name" value="ZF_UBZ4"/>
    <property type="match status" value="1"/>
</dbReference>
<keyword evidence="3 8" id="KW-0227">DNA damage</keyword>
<feature type="region of interest" description="Disordered" evidence="9">
    <location>
        <begin position="31"/>
        <end position="147"/>
    </location>
</feature>
<dbReference type="PANTHER" id="PTHR13779:SF7">
    <property type="entry name" value="ATPASE WRNIP1"/>
    <property type="match status" value="1"/>
</dbReference>
<keyword evidence="5" id="KW-0862">Zinc</keyword>
<dbReference type="CDD" id="cd00009">
    <property type="entry name" value="AAA"/>
    <property type="match status" value="1"/>
</dbReference>
<dbReference type="SUPFAM" id="SSF52540">
    <property type="entry name" value="P-loop containing nucleoside triphosphate hydrolases"/>
    <property type="match status" value="1"/>
</dbReference>
<dbReference type="Gene3D" id="3.40.50.300">
    <property type="entry name" value="P-loop containing nucleotide triphosphate hydrolases"/>
    <property type="match status" value="1"/>
</dbReference>
<dbReference type="PANTHER" id="PTHR13779">
    <property type="entry name" value="WERNER HELICASE-INTERACTING PROTEIN 1 FAMILY MEMBER"/>
    <property type="match status" value="1"/>
</dbReference>
<sequence length="553" mass="60213">MEGKTTKESIPCPICNKSFPQAAINRHVNNCLNSSEESPDKVDITVRTRKRKSDSISSNSPKSSPVKNAWGSLQPHTDTTQLSLAKKPKKSLFKSPESCKKSDKSENSKKPSSVKKSTTVSPNKKVANSSKDKDDGINGSVDLPAMNGDSSTTMQTNIGNIEHVAQSKLSVFGEPQRKTNTFAPLAERMRPSTFDGYIGQDKAVGSKSLLRKLIKKGDIPSMILWGPPGCGKTTLARIVANTCKTEGKVKFTKLSAATCVNTALLSRCRVIVLEKLDNEDLTKILLRAVDSLDACAIENEDEIKTVLASRRPAVFIEKDSIKTLANLCDGDARAALNGLHMAVQSVGYEVDEELPWRQKSGGAKPSIPIVTTDHIKEGLQRSHVLYDRNGEEHYNIVSAMHKSIRGSDDSAALYWLARMLEGGEDPLYIARRLIVCASEDIGLADPLALSQATAAYQACQFVGMPQCNVVLAQCVIYLARAPKSIEVYSAYSKARSCVIDHDGPLPAVPLHLRNASTKLMKSLGYGKGYKYNPAEATDQTYMPDNLIGTTFFT</sequence>
<feature type="compositionally biased region" description="Low complexity" evidence="9">
    <location>
        <begin position="110"/>
        <end position="125"/>
    </location>
</feature>
<dbReference type="EMBL" id="JARBDR010000917">
    <property type="protein sequence ID" value="KAJ8302771.1"/>
    <property type="molecule type" value="Genomic_DNA"/>
</dbReference>
<evidence type="ECO:0000256" key="1">
    <source>
        <dbReference type="ARBA" id="ARBA00022723"/>
    </source>
</evidence>
<dbReference type="Pfam" id="PF00004">
    <property type="entry name" value="AAA"/>
    <property type="match status" value="1"/>
</dbReference>
<protein>
    <recommendedName>
        <fullName evidence="10">UBZ4-type domain-containing protein</fullName>
    </recommendedName>
</protein>
<dbReference type="InterPro" id="IPR032423">
    <property type="entry name" value="AAA_assoc_2"/>
</dbReference>
<feature type="domain" description="UBZ4-type" evidence="10">
    <location>
        <begin position="9"/>
        <end position="36"/>
    </location>
</feature>
<proteinExistence type="predicted"/>
<feature type="compositionally biased region" description="Basic and acidic residues" evidence="9">
    <location>
        <begin position="97"/>
        <end position="109"/>
    </location>
</feature>
<dbReference type="InterPro" id="IPR021886">
    <property type="entry name" value="MgsA_C"/>
</dbReference>
<gene>
    <name evidence="11" type="ORF">KUTeg_019167</name>
</gene>
<name>A0ABQ9EG00_TEGGR</name>
<dbReference type="Gene3D" id="1.10.8.60">
    <property type="match status" value="1"/>
</dbReference>
<keyword evidence="6" id="KW-0067">ATP-binding</keyword>
<dbReference type="Gene3D" id="1.20.272.10">
    <property type="match status" value="1"/>
</dbReference>
<evidence type="ECO:0000259" key="10">
    <source>
        <dbReference type="PROSITE" id="PS51908"/>
    </source>
</evidence>
<dbReference type="InterPro" id="IPR027417">
    <property type="entry name" value="P-loop_NTPase"/>
</dbReference>
<feature type="compositionally biased region" description="Low complexity" evidence="9">
    <location>
        <begin position="55"/>
        <end position="68"/>
    </location>
</feature>
<evidence type="ECO:0000313" key="12">
    <source>
        <dbReference type="Proteomes" id="UP001217089"/>
    </source>
</evidence>
<evidence type="ECO:0000256" key="7">
    <source>
        <dbReference type="ARBA" id="ARBA00023204"/>
    </source>
</evidence>
<dbReference type="Proteomes" id="UP001217089">
    <property type="component" value="Unassembled WGS sequence"/>
</dbReference>
<dbReference type="Pfam" id="PF12002">
    <property type="entry name" value="MgsA_C"/>
    <property type="match status" value="1"/>
</dbReference>
<dbReference type="Gene3D" id="1.10.3710.10">
    <property type="entry name" value="DNA polymerase III clamp loader subunits, C-terminal domain"/>
    <property type="match status" value="1"/>
</dbReference>
<dbReference type="InterPro" id="IPR003959">
    <property type="entry name" value="ATPase_AAA_core"/>
</dbReference>
<evidence type="ECO:0000256" key="3">
    <source>
        <dbReference type="ARBA" id="ARBA00022763"/>
    </source>
</evidence>
<keyword evidence="7 8" id="KW-0234">DNA repair</keyword>
<keyword evidence="4 8" id="KW-0863">Zinc-finger</keyword>
<accession>A0ABQ9EG00</accession>